<dbReference type="RefSeq" id="WP_023572796.1">
    <property type="nucleotide sequence ID" value="NZ_AVCS01000006.1"/>
</dbReference>
<dbReference type="eggNOG" id="ENOG503302V">
    <property type="taxonomic scope" value="Bacteria"/>
</dbReference>
<proteinExistence type="predicted"/>
<gene>
    <name evidence="2" type="ORF">Q767_10920</name>
</gene>
<dbReference type="EMBL" id="JRLZ01000010">
    <property type="protein sequence ID" value="KGO95313.1"/>
    <property type="molecule type" value="Genomic_DNA"/>
</dbReference>
<reference evidence="2 3" key="2">
    <citation type="journal article" date="2015" name="Stand. Genomic Sci.">
        <title>High quality draft genomic sequence of Flavobacterium enshiense DK69(T) and comparison among Flavobacterium genomes.</title>
        <authorList>
            <person name="Zeng Z."/>
            <person name="Chen C."/>
            <person name="Du H."/>
            <person name="Wang G."/>
            <person name="Li M."/>
        </authorList>
    </citation>
    <scope>NUCLEOTIDE SEQUENCE [LARGE SCALE GENOMIC DNA]</scope>
    <source>
        <strain evidence="2 3">DK69</strain>
    </source>
</reference>
<dbReference type="PATRIC" id="fig|1107311.3.peg.741"/>
<evidence type="ECO:0000313" key="3">
    <source>
        <dbReference type="Proteomes" id="UP000030149"/>
    </source>
</evidence>
<dbReference type="InterPro" id="IPR028347">
    <property type="entry name" value="START_dom_prot"/>
</dbReference>
<dbReference type="PANTHER" id="PTHR19308">
    <property type="entry name" value="PHOSPHATIDYLCHOLINE TRANSFER PROTEIN"/>
    <property type="match status" value="1"/>
</dbReference>
<dbReference type="InterPro" id="IPR002913">
    <property type="entry name" value="START_lipid-bd_dom"/>
</dbReference>
<dbReference type="Pfam" id="PF01852">
    <property type="entry name" value="START"/>
    <property type="match status" value="1"/>
</dbReference>
<evidence type="ECO:0000259" key="1">
    <source>
        <dbReference type="PROSITE" id="PS50848"/>
    </source>
</evidence>
<dbReference type="SUPFAM" id="SSF55961">
    <property type="entry name" value="Bet v1-like"/>
    <property type="match status" value="1"/>
</dbReference>
<dbReference type="InterPro" id="IPR023393">
    <property type="entry name" value="START-like_dom_sf"/>
</dbReference>
<dbReference type="STRING" id="1107311.Q767_10920"/>
<reference evidence="3" key="1">
    <citation type="submission" date="2013-09" db="EMBL/GenBank/DDBJ databases">
        <authorList>
            <person name="Zeng Z."/>
            <person name="Chen C."/>
        </authorList>
    </citation>
    <scope>NUCLEOTIDE SEQUENCE [LARGE SCALE GENOMIC DNA]</scope>
    <source>
        <strain evidence="3">DK69</strain>
    </source>
</reference>
<dbReference type="Gene3D" id="3.30.530.20">
    <property type="match status" value="1"/>
</dbReference>
<protein>
    <recommendedName>
        <fullName evidence="1">START domain-containing protein</fullName>
    </recommendedName>
</protein>
<dbReference type="PROSITE" id="PS50848">
    <property type="entry name" value="START"/>
    <property type="match status" value="1"/>
</dbReference>
<organism evidence="2 3">
    <name type="scientific">Flavobacterium enshiense DK69</name>
    <dbReference type="NCBI Taxonomy" id="1107311"/>
    <lineage>
        <taxon>Bacteria</taxon>
        <taxon>Pseudomonadati</taxon>
        <taxon>Bacteroidota</taxon>
        <taxon>Flavobacteriia</taxon>
        <taxon>Flavobacteriales</taxon>
        <taxon>Flavobacteriaceae</taxon>
        <taxon>Flavobacterium</taxon>
    </lineage>
</organism>
<dbReference type="GO" id="GO:0005737">
    <property type="term" value="C:cytoplasm"/>
    <property type="evidence" value="ECO:0007669"/>
    <property type="project" value="UniProtKB-ARBA"/>
</dbReference>
<feature type="domain" description="START" evidence="1">
    <location>
        <begin position="31"/>
        <end position="189"/>
    </location>
</feature>
<dbReference type="Proteomes" id="UP000030149">
    <property type="component" value="Unassembled WGS sequence"/>
</dbReference>
<dbReference type="PANTHER" id="PTHR19308:SF14">
    <property type="entry name" value="START DOMAIN-CONTAINING PROTEIN"/>
    <property type="match status" value="1"/>
</dbReference>
<keyword evidence="3" id="KW-1185">Reference proteome</keyword>
<dbReference type="PIRSF" id="PIRSF039033">
    <property type="entry name" value="START_dom"/>
    <property type="match status" value="1"/>
</dbReference>
<dbReference type="GO" id="GO:0008289">
    <property type="term" value="F:lipid binding"/>
    <property type="evidence" value="ECO:0007669"/>
    <property type="project" value="InterPro"/>
</dbReference>
<accession>V6SCY4</accession>
<sequence length="190" mass="22165">MGFCAHSQKKTELALDKEGIKIYLTKFDTTAFREYKAVMTVHANIDTIVKQLIDVKSLQKWNFKNRHSELVKKVSDTSWIFYIVHHLGWPIQERDNVSRVTLINKGNERIITITPDNRLLKEKEGRVRLTNFKGFWYLKRIDAKQTLVIQQVYGDPGGMIPAFMVNMVVTKGPFDSFKALRRHVENLNKK</sequence>
<dbReference type="InterPro" id="IPR051213">
    <property type="entry name" value="START_lipid_transfer"/>
</dbReference>
<name>V6SCY4_9FLAO</name>
<evidence type="ECO:0000313" key="2">
    <source>
        <dbReference type="EMBL" id="KGO95313.1"/>
    </source>
</evidence>
<comment type="caution">
    <text evidence="2">The sequence shown here is derived from an EMBL/GenBank/DDBJ whole genome shotgun (WGS) entry which is preliminary data.</text>
</comment>
<dbReference type="AlphaFoldDB" id="V6SCY4"/>